<feature type="binding site" evidence="11">
    <location>
        <position position="139"/>
    </location>
    <ligand>
        <name>Zn(2+)</name>
        <dbReference type="ChEBI" id="CHEBI:29105"/>
        <label>1</label>
    </ligand>
</feature>
<evidence type="ECO:0000256" key="6">
    <source>
        <dbReference type="ARBA" id="ARBA00022801"/>
    </source>
</evidence>
<comment type="similarity">
    <text evidence="2">Belongs to the peptidase M20B family.</text>
</comment>
<dbReference type="GO" id="GO:0005829">
    <property type="term" value="C:cytosol"/>
    <property type="evidence" value="ECO:0007669"/>
    <property type="project" value="TreeGrafter"/>
</dbReference>
<dbReference type="PIRSF" id="PIRSF037215">
    <property type="entry name" value="Peptidase_M20B"/>
    <property type="match status" value="1"/>
</dbReference>
<organism evidence="13 14">
    <name type="scientific">Anaerococcus nagyae</name>
    <dbReference type="NCBI Taxonomy" id="1755241"/>
    <lineage>
        <taxon>Bacteria</taxon>
        <taxon>Bacillati</taxon>
        <taxon>Bacillota</taxon>
        <taxon>Tissierellia</taxon>
        <taxon>Tissierellales</taxon>
        <taxon>Peptoniphilaceae</taxon>
        <taxon>Anaerococcus</taxon>
    </lineage>
</organism>
<evidence type="ECO:0000256" key="7">
    <source>
        <dbReference type="ARBA" id="ARBA00022833"/>
    </source>
</evidence>
<dbReference type="GO" id="GO:0008237">
    <property type="term" value="F:metallopeptidase activity"/>
    <property type="evidence" value="ECO:0007669"/>
    <property type="project" value="UniProtKB-KW"/>
</dbReference>
<accession>A0A3E2TIQ6</accession>
<dbReference type="GO" id="GO:0045148">
    <property type="term" value="F:tripeptide aminopeptidase activity"/>
    <property type="evidence" value="ECO:0007669"/>
    <property type="project" value="UniProtKB-UniRule"/>
</dbReference>
<dbReference type="OrthoDB" id="9804934at2"/>
<evidence type="ECO:0000256" key="4">
    <source>
        <dbReference type="ARBA" id="ARBA00022670"/>
    </source>
</evidence>
<dbReference type="InterPro" id="IPR036264">
    <property type="entry name" value="Bact_exopeptidase_dim_dom"/>
</dbReference>
<comment type="cofactor">
    <cofactor evidence="11">
        <name>Zn(2+)</name>
        <dbReference type="ChEBI" id="CHEBI:29105"/>
    </cofactor>
    <text evidence="11">Binds 2 Zn(2+) ions per subunit.</text>
</comment>
<dbReference type="RefSeq" id="WP_117521655.1">
    <property type="nucleotide sequence ID" value="NZ_QVEU01000003.1"/>
</dbReference>
<evidence type="ECO:0000313" key="13">
    <source>
        <dbReference type="EMBL" id="RGB76562.1"/>
    </source>
</evidence>
<dbReference type="Pfam" id="PF01546">
    <property type="entry name" value="Peptidase_M20"/>
    <property type="match status" value="1"/>
</dbReference>
<proteinExistence type="inferred from homology"/>
<dbReference type="InterPro" id="IPR002933">
    <property type="entry name" value="Peptidase_M20"/>
</dbReference>
<keyword evidence="8" id="KW-0482">Metalloprotease</keyword>
<feature type="active site" evidence="10">
    <location>
        <position position="81"/>
    </location>
</feature>
<dbReference type="PROSITE" id="PS00758">
    <property type="entry name" value="ARGE_DAPE_CPG2_1"/>
    <property type="match status" value="1"/>
</dbReference>
<dbReference type="GO" id="GO:0006508">
    <property type="term" value="P:proteolysis"/>
    <property type="evidence" value="ECO:0007669"/>
    <property type="project" value="UniProtKB-UniRule"/>
</dbReference>
<dbReference type="InterPro" id="IPR010161">
    <property type="entry name" value="Peptidase_M20B"/>
</dbReference>
<dbReference type="NCBIfam" id="NF009920">
    <property type="entry name" value="PRK13381.1"/>
    <property type="match status" value="1"/>
</dbReference>
<dbReference type="PANTHER" id="PTHR42994:SF1">
    <property type="entry name" value="PEPTIDASE T"/>
    <property type="match status" value="1"/>
</dbReference>
<dbReference type="SUPFAM" id="SSF55031">
    <property type="entry name" value="Bacterial exopeptidase dimerisation domain"/>
    <property type="match status" value="1"/>
</dbReference>
<feature type="binding site" evidence="11">
    <location>
        <position position="377"/>
    </location>
    <ligand>
        <name>Zn(2+)</name>
        <dbReference type="ChEBI" id="CHEBI:29105"/>
        <label>2</label>
    </ligand>
</feature>
<reference evidence="13 14" key="1">
    <citation type="submission" date="2018-08" db="EMBL/GenBank/DDBJ databases">
        <title>A genome reference for cultivated species of the human gut microbiota.</title>
        <authorList>
            <person name="Zou Y."/>
            <person name="Xue W."/>
            <person name="Luo G."/>
        </authorList>
    </citation>
    <scope>NUCLEOTIDE SEQUENCE [LARGE SCALE GENOMIC DNA]</scope>
    <source>
        <strain evidence="13 14">OF01-3</strain>
    </source>
</reference>
<dbReference type="Pfam" id="PF07687">
    <property type="entry name" value="M20_dimer"/>
    <property type="match status" value="1"/>
</dbReference>
<evidence type="ECO:0000259" key="12">
    <source>
        <dbReference type="Pfam" id="PF07687"/>
    </source>
</evidence>
<dbReference type="PANTHER" id="PTHR42994">
    <property type="entry name" value="PEPTIDASE T"/>
    <property type="match status" value="1"/>
</dbReference>
<feature type="binding site" evidence="11">
    <location>
        <position position="174"/>
    </location>
    <ligand>
        <name>Zn(2+)</name>
        <dbReference type="ChEBI" id="CHEBI:29105"/>
        <label>2</label>
    </ligand>
</feature>
<feature type="binding site" evidence="11">
    <location>
        <position position="196"/>
    </location>
    <ligand>
        <name>Zn(2+)</name>
        <dbReference type="ChEBI" id="CHEBI:29105"/>
        <label>1</label>
    </ligand>
</feature>
<evidence type="ECO:0000256" key="3">
    <source>
        <dbReference type="ARBA" id="ARBA00022438"/>
    </source>
</evidence>
<dbReference type="AlphaFoldDB" id="A0A3E2TIQ6"/>
<keyword evidence="3 13" id="KW-0031">Aminopeptidase</keyword>
<evidence type="ECO:0000256" key="1">
    <source>
        <dbReference type="ARBA" id="ARBA00000870"/>
    </source>
</evidence>
<evidence type="ECO:0000256" key="9">
    <source>
        <dbReference type="NCBIfam" id="TIGR01882"/>
    </source>
</evidence>
<dbReference type="InterPro" id="IPR011650">
    <property type="entry name" value="Peptidase_M20_dimer"/>
</dbReference>
<keyword evidence="5 11" id="KW-0479">Metal-binding</keyword>
<dbReference type="EMBL" id="QVEU01000003">
    <property type="protein sequence ID" value="RGB76562.1"/>
    <property type="molecule type" value="Genomic_DNA"/>
</dbReference>
<keyword evidence="4" id="KW-0645">Protease</keyword>
<comment type="catalytic activity">
    <reaction evidence="1">
        <text>Release of the N-terminal residue from a tripeptide.</text>
        <dbReference type="EC" id="3.4.11.4"/>
    </reaction>
</comment>
<dbReference type="InterPro" id="IPR001261">
    <property type="entry name" value="ArgE/DapE_CS"/>
</dbReference>
<keyword evidence="14" id="KW-1185">Reference proteome</keyword>
<keyword evidence="7 11" id="KW-0862">Zinc</keyword>
<feature type="binding site" evidence="11">
    <location>
        <position position="139"/>
    </location>
    <ligand>
        <name>Zn(2+)</name>
        <dbReference type="ChEBI" id="CHEBI:29105"/>
        <label>2</label>
    </ligand>
</feature>
<evidence type="ECO:0000256" key="5">
    <source>
        <dbReference type="ARBA" id="ARBA00022723"/>
    </source>
</evidence>
<sequence>MEKVIERFLKYISYDTKSDPQNGEKEKPSSKGQWDLAKALKSELEKLGLDASINDECFVFSEIKSNTDKKLPTVGFIAHMDTSPEMDGKIENPQIIDYKGGDIKLNDKRSIAVNDFPVLKDLVGLTLITTRGETLLGADDKAGIAAIMNMAEYFINNPKIEHGDIKIAFTPDEEIGTGADTFDIEYFDADFAYTIDGGYLGELEYETFNAASAKVNINGKSVHPGSAKDTMVNSTSVAFEFDRLLGEFQRPEHTECYDGFYHLVSIEGDIENTKMEYIIRDHDRDKFESMKKQVILNKEYLNNKYGDIVSVNIKDSYYNMGEILKDKPEIIDYAKEAMENLGIKVITSPVRGGTDGSKLSFMGLPCPNIFAGGLNFHGVYEILPVEFLIKSSETIIEIVKVIAKNS</sequence>
<dbReference type="GO" id="GO:0008270">
    <property type="term" value="F:zinc ion binding"/>
    <property type="evidence" value="ECO:0007669"/>
    <property type="project" value="InterPro"/>
</dbReference>
<feature type="binding site" evidence="11">
    <location>
        <position position="79"/>
    </location>
    <ligand>
        <name>Zn(2+)</name>
        <dbReference type="ChEBI" id="CHEBI:29105"/>
        <label>1</label>
    </ligand>
</feature>
<dbReference type="SUPFAM" id="SSF53187">
    <property type="entry name" value="Zn-dependent exopeptidases"/>
    <property type="match status" value="1"/>
</dbReference>
<evidence type="ECO:0000256" key="10">
    <source>
        <dbReference type="PIRSR" id="PIRSR037215-1"/>
    </source>
</evidence>
<evidence type="ECO:0000313" key="14">
    <source>
        <dbReference type="Proteomes" id="UP000261011"/>
    </source>
</evidence>
<feature type="active site" description="Proton acceptor" evidence="10">
    <location>
        <position position="173"/>
    </location>
</feature>
<dbReference type="PROSITE" id="PS00759">
    <property type="entry name" value="ARGE_DAPE_CPG2_2"/>
    <property type="match status" value="1"/>
</dbReference>
<evidence type="ECO:0000256" key="2">
    <source>
        <dbReference type="ARBA" id="ARBA00009692"/>
    </source>
</evidence>
<evidence type="ECO:0000256" key="8">
    <source>
        <dbReference type="ARBA" id="ARBA00023049"/>
    </source>
</evidence>
<comment type="caution">
    <text evidence="13">The sequence shown here is derived from an EMBL/GenBank/DDBJ whole genome shotgun (WGS) entry which is preliminary data.</text>
</comment>
<gene>
    <name evidence="13" type="primary">pepT</name>
    <name evidence="13" type="ORF">DXA39_05170</name>
</gene>
<dbReference type="EC" id="3.4.11.4" evidence="9"/>
<dbReference type="NCBIfam" id="TIGR01882">
    <property type="entry name" value="peptidase-T"/>
    <property type="match status" value="1"/>
</dbReference>
<protein>
    <recommendedName>
        <fullName evidence="9">Peptidase T</fullName>
        <ecNumber evidence="9">3.4.11.4</ecNumber>
    </recommendedName>
</protein>
<evidence type="ECO:0000256" key="11">
    <source>
        <dbReference type="PIRSR" id="PIRSR037215-2"/>
    </source>
</evidence>
<feature type="domain" description="Peptidase M20 dimerisation" evidence="12">
    <location>
        <begin position="205"/>
        <end position="304"/>
    </location>
</feature>
<dbReference type="Gene3D" id="3.40.630.10">
    <property type="entry name" value="Zn peptidases"/>
    <property type="match status" value="1"/>
</dbReference>
<keyword evidence="6 13" id="KW-0378">Hydrolase</keyword>
<dbReference type="NCBIfam" id="NF003976">
    <property type="entry name" value="PRK05469.1"/>
    <property type="match status" value="1"/>
</dbReference>
<dbReference type="CDD" id="cd03892">
    <property type="entry name" value="M20_peptT"/>
    <property type="match status" value="1"/>
</dbReference>
<dbReference type="Proteomes" id="UP000261011">
    <property type="component" value="Unassembled WGS sequence"/>
</dbReference>
<dbReference type="Gene3D" id="3.30.70.360">
    <property type="match status" value="1"/>
</dbReference>
<name>A0A3E2TIQ6_9FIRM</name>
<dbReference type="GO" id="GO:0006518">
    <property type="term" value="P:peptide metabolic process"/>
    <property type="evidence" value="ECO:0007669"/>
    <property type="project" value="InterPro"/>
</dbReference>